<keyword evidence="2" id="KW-1185">Reference proteome</keyword>
<accession>A0A2Z7A655</accession>
<reference evidence="1 2" key="1">
    <citation type="journal article" date="2015" name="Proc. Natl. Acad. Sci. U.S.A.">
        <title>The resurrection genome of Boea hygrometrica: A blueprint for survival of dehydration.</title>
        <authorList>
            <person name="Xiao L."/>
            <person name="Yang G."/>
            <person name="Zhang L."/>
            <person name="Yang X."/>
            <person name="Zhao S."/>
            <person name="Ji Z."/>
            <person name="Zhou Q."/>
            <person name="Hu M."/>
            <person name="Wang Y."/>
            <person name="Chen M."/>
            <person name="Xu Y."/>
            <person name="Jin H."/>
            <person name="Xiao X."/>
            <person name="Hu G."/>
            <person name="Bao F."/>
            <person name="Hu Y."/>
            <person name="Wan P."/>
            <person name="Li L."/>
            <person name="Deng X."/>
            <person name="Kuang T."/>
            <person name="Xiang C."/>
            <person name="Zhu J.K."/>
            <person name="Oliver M.J."/>
            <person name="He Y."/>
        </authorList>
    </citation>
    <scope>NUCLEOTIDE SEQUENCE [LARGE SCALE GENOMIC DNA]</scope>
    <source>
        <strain evidence="2">cv. XS01</strain>
    </source>
</reference>
<protein>
    <submittedName>
        <fullName evidence="1">Uncharacterized protein</fullName>
    </submittedName>
</protein>
<gene>
    <name evidence="1" type="ORF">F511_19455</name>
</gene>
<dbReference type="EMBL" id="KV020933">
    <property type="protein sequence ID" value="KZV14312.1"/>
    <property type="molecule type" value="Genomic_DNA"/>
</dbReference>
<sequence>MKSDRICAGLWREDLLLFLLRSFESVRKILRNDEICWQQRRDLLAETTRSVGSNDEICWQQRRDLLAEATRSIGRNDEICWQQRRDLLAETTRSVLFDQICLTRRSRHRLPIDFVTGQTSFCTVNSADNSTVDTAANSAVNSALTT</sequence>
<proteinExistence type="predicted"/>
<dbReference type="Proteomes" id="UP000250235">
    <property type="component" value="Unassembled WGS sequence"/>
</dbReference>
<name>A0A2Z7A655_9LAMI</name>
<dbReference type="AlphaFoldDB" id="A0A2Z7A655"/>
<organism evidence="1 2">
    <name type="scientific">Dorcoceras hygrometricum</name>
    <dbReference type="NCBI Taxonomy" id="472368"/>
    <lineage>
        <taxon>Eukaryota</taxon>
        <taxon>Viridiplantae</taxon>
        <taxon>Streptophyta</taxon>
        <taxon>Embryophyta</taxon>
        <taxon>Tracheophyta</taxon>
        <taxon>Spermatophyta</taxon>
        <taxon>Magnoliopsida</taxon>
        <taxon>eudicotyledons</taxon>
        <taxon>Gunneridae</taxon>
        <taxon>Pentapetalae</taxon>
        <taxon>asterids</taxon>
        <taxon>lamiids</taxon>
        <taxon>Lamiales</taxon>
        <taxon>Gesneriaceae</taxon>
        <taxon>Didymocarpoideae</taxon>
        <taxon>Trichosporeae</taxon>
        <taxon>Loxocarpinae</taxon>
        <taxon>Dorcoceras</taxon>
    </lineage>
</organism>
<evidence type="ECO:0000313" key="1">
    <source>
        <dbReference type="EMBL" id="KZV14312.1"/>
    </source>
</evidence>
<evidence type="ECO:0000313" key="2">
    <source>
        <dbReference type="Proteomes" id="UP000250235"/>
    </source>
</evidence>